<feature type="compositionally biased region" description="Acidic residues" evidence="1">
    <location>
        <begin position="1"/>
        <end position="12"/>
    </location>
</feature>
<feature type="compositionally biased region" description="Low complexity" evidence="1">
    <location>
        <begin position="48"/>
        <end position="70"/>
    </location>
</feature>
<proteinExistence type="predicted"/>
<gene>
    <name evidence="3" type="ORF">Esi_0163_0051</name>
</gene>
<keyword evidence="2" id="KW-0812">Transmembrane</keyword>
<feature type="region of interest" description="Disordered" evidence="1">
    <location>
        <begin position="1157"/>
        <end position="1251"/>
    </location>
</feature>
<feature type="region of interest" description="Disordered" evidence="1">
    <location>
        <begin position="1"/>
        <end position="127"/>
    </location>
</feature>
<keyword evidence="4" id="KW-1185">Reference proteome</keyword>
<reference evidence="3 4" key="1">
    <citation type="journal article" date="2010" name="Nature">
        <title>The Ectocarpus genome and the independent evolution of multicellularity in brown algae.</title>
        <authorList>
            <person name="Cock J.M."/>
            <person name="Sterck L."/>
            <person name="Rouze P."/>
            <person name="Scornet D."/>
            <person name="Allen A.E."/>
            <person name="Amoutzias G."/>
            <person name="Anthouard V."/>
            <person name="Artiguenave F."/>
            <person name="Aury J.M."/>
            <person name="Badger J.H."/>
            <person name="Beszteri B."/>
            <person name="Billiau K."/>
            <person name="Bonnet E."/>
            <person name="Bothwell J.H."/>
            <person name="Bowler C."/>
            <person name="Boyen C."/>
            <person name="Brownlee C."/>
            <person name="Carrano C.J."/>
            <person name="Charrier B."/>
            <person name="Cho G.Y."/>
            <person name="Coelho S.M."/>
            <person name="Collen J."/>
            <person name="Corre E."/>
            <person name="Da Silva C."/>
            <person name="Delage L."/>
            <person name="Delaroque N."/>
            <person name="Dittami S.M."/>
            <person name="Doulbeau S."/>
            <person name="Elias M."/>
            <person name="Farnham G."/>
            <person name="Gachon C.M."/>
            <person name="Gschloessl B."/>
            <person name="Heesch S."/>
            <person name="Jabbari K."/>
            <person name="Jubin C."/>
            <person name="Kawai H."/>
            <person name="Kimura K."/>
            <person name="Kloareg B."/>
            <person name="Kupper F.C."/>
            <person name="Lang D."/>
            <person name="Le Bail A."/>
            <person name="Leblanc C."/>
            <person name="Lerouge P."/>
            <person name="Lohr M."/>
            <person name="Lopez P.J."/>
            <person name="Martens C."/>
            <person name="Maumus F."/>
            <person name="Michel G."/>
            <person name="Miranda-Saavedra D."/>
            <person name="Morales J."/>
            <person name="Moreau H."/>
            <person name="Motomura T."/>
            <person name="Nagasato C."/>
            <person name="Napoli C.A."/>
            <person name="Nelson D.R."/>
            <person name="Nyvall-Collen P."/>
            <person name="Peters A.F."/>
            <person name="Pommier C."/>
            <person name="Potin P."/>
            <person name="Poulain J."/>
            <person name="Quesneville H."/>
            <person name="Read B."/>
            <person name="Rensing S.A."/>
            <person name="Ritter A."/>
            <person name="Rousvoal S."/>
            <person name="Samanta M."/>
            <person name="Samson G."/>
            <person name="Schroeder D.C."/>
            <person name="Segurens B."/>
            <person name="Strittmatter M."/>
            <person name="Tonon T."/>
            <person name="Tregear J.W."/>
            <person name="Valentin K."/>
            <person name="von Dassow P."/>
            <person name="Yamagishi T."/>
            <person name="Van de Peer Y."/>
            <person name="Wincker P."/>
        </authorList>
    </citation>
    <scope>NUCLEOTIDE SEQUENCE [LARGE SCALE GENOMIC DNA]</scope>
    <source>
        <strain evidence="4">Ec32 / CCAP1310/4</strain>
    </source>
</reference>
<dbReference type="InParanoid" id="D7FM39"/>
<feature type="compositionally biased region" description="Basic and acidic residues" evidence="1">
    <location>
        <begin position="13"/>
        <end position="23"/>
    </location>
</feature>
<feature type="compositionally biased region" description="Polar residues" evidence="1">
    <location>
        <begin position="88"/>
        <end position="100"/>
    </location>
</feature>
<dbReference type="EMBL" id="FN648164">
    <property type="protein sequence ID" value="CBJ29864.1"/>
    <property type="molecule type" value="Genomic_DNA"/>
</dbReference>
<keyword evidence="2" id="KW-0472">Membrane</keyword>
<sequence length="1305" mass="137410">MAAVAIDDEEEAPAVRRREEHADTVWGSDDDGEHVYDYRPSRLSQPFGVGAAAAAAAAGVAPAGADMAPASHATTSWGCDGEDDDSSVGEQSSPFSQSFRTGGGGALATAAAGGVNPQQPPSPARYYHHRHDSDEVVVAPLWMPHAEGQSGPGEPDDLWADEGDGRSGDTSRPRGNGNNPNGVVAWGFGGPGLSAALPALDDVDLTADNENNSSEAADLAATVTAGRISTPLTMTPSPWFNASGRDFARQSSAGGNDDGKDRCNPHDLRSTSTPPLVGGGAWFGRWFTPNVPRRWRPPGAAESSPMHEARAAKYDFASKPQKPVVPPVRDHRRSWLQRPSAFVARLRRRAVRELGPPRMPGGGLGAKQDDSGSGVRAWGWWDNFRNAPGLIGRLAVCILAVCALWSTSLSVVVDVTGYVIPSPSLTDVITAVLHAYYIVQEQREANQECVARQSVYCDLDISNFEVLARDASVASLASTAATFEIAVDAVALLENVTLEIPESISESLEDISALGDALVSCVSLRGEDDDGGAAAAAPCPVESARELADAAREELDYQLEVARAAFQEYADTYEAYKASAEESYDNWIAFYSGVVLLLDDHRVDITGSGPWSVLTVSDFTIPPVEVPSASGVLSDFGDALTSSEIWETVSGAYGNYSDGVSSRSGQITADVEALREEWRALTNAALANISTDSSALLDSAGSEFQAEADGYSSRSLALLEGLGPAGPNLSFPASPSLNSTLLVGGASTVLPSPVDYTFAAFTATDVSFDSWVVSLGNIALLLLAADYIFRTASSLRLFVRFWSRGGLGLPDADVRVDKAAASAGGAAAGLRRGVVRVLIHPATTVLFSAVVLSLVLYNLASVYGPLFADYRAGCVEKSQNGSFFGQNVYSVAYNYAAEEGNRDQWTYQEDHTSRRGALCVELTADVRQYLAETDAQLRSMYGAHYEDVTAAATLASCIDTAGMDALYAGACCGYDGYSNDTCSSATANSNLLQCPLNYASGVGQAFVPLEVLLSDPACSAETLETANWKVEDGIALDCDTIPTCRMTCVGPNEELLQAVTIHAGCMVEWFFHAGTVRVAATLLMFLFLNVSRIVLVGGVVKLNWSRLHPGVFTYKGTCTRAGELIVKNPEKKAARSRDNVAATAAAAAAAAAAGKATLPSSGKSPLARAKSRIAARAKRNGPSLSRGSRGGGSSKGGGSGVGGSASEDTAGAPQQKREGLGRSKGKGERGERAAADADAATVSPPDAPREQPMTFKQVISGAIEEGLRDYENGARWRILFGILLNVPWMLVLWFGRGSNTAYVAE</sequence>
<feature type="region of interest" description="Disordered" evidence="1">
    <location>
        <begin position="141"/>
        <end position="181"/>
    </location>
</feature>
<name>D7FM39_ECTSI</name>
<dbReference type="OrthoDB" id="206539at2759"/>
<organism evidence="3 4">
    <name type="scientific">Ectocarpus siliculosus</name>
    <name type="common">Brown alga</name>
    <name type="synonym">Conferva siliculosa</name>
    <dbReference type="NCBI Taxonomy" id="2880"/>
    <lineage>
        <taxon>Eukaryota</taxon>
        <taxon>Sar</taxon>
        <taxon>Stramenopiles</taxon>
        <taxon>Ochrophyta</taxon>
        <taxon>PX clade</taxon>
        <taxon>Phaeophyceae</taxon>
        <taxon>Ectocarpales</taxon>
        <taxon>Ectocarpaceae</taxon>
        <taxon>Ectocarpus</taxon>
    </lineage>
</organism>
<feature type="region of interest" description="Disordered" evidence="1">
    <location>
        <begin position="234"/>
        <end position="275"/>
    </location>
</feature>
<dbReference type="Proteomes" id="UP000002630">
    <property type="component" value="Linkage Group LG02"/>
</dbReference>
<dbReference type="eggNOG" id="ENOG502S3SR">
    <property type="taxonomic scope" value="Eukaryota"/>
</dbReference>
<feature type="compositionally biased region" description="Basic and acidic residues" evidence="1">
    <location>
        <begin position="163"/>
        <end position="172"/>
    </location>
</feature>
<protein>
    <submittedName>
        <fullName evidence="3">Uncharacterized protein</fullName>
    </submittedName>
</protein>
<feature type="compositionally biased region" description="Basic and acidic residues" evidence="1">
    <location>
        <begin position="1215"/>
        <end position="1235"/>
    </location>
</feature>
<evidence type="ECO:0000313" key="4">
    <source>
        <dbReference type="Proteomes" id="UP000002630"/>
    </source>
</evidence>
<keyword evidence="2" id="KW-1133">Transmembrane helix</keyword>
<evidence type="ECO:0000256" key="2">
    <source>
        <dbReference type="SAM" id="Phobius"/>
    </source>
</evidence>
<dbReference type="EMBL" id="FN649727">
    <property type="protein sequence ID" value="CBJ29864.1"/>
    <property type="molecule type" value="Genomic_DNA"/>
</dbReference>
<feature type="compositionally biased region" description="Basic residues" evidence="1">
    <location>
        <begin position="1169"/>
        <end position="1179"/>
    </location>
</feature>
<accession>D7FM39</accession>
<evidence type="ECO:0000313" key="3">
    <source>
        <dbReference type="EMBL" id="CBJ29864.1"/>
    </source>
</evidence>
<feature type="compositionally biased region" description="Basic and acidic residues" evidence="1">
    <location>
        <begin position="257"/>
        <end position="269"/>
    </location>
</feature>
<evidence type="ECO:0000256" key="1">
    <source>
        <dbReference type="SAM" id="MobiDB-lite"/>
    </source>
</evidence>
<feature type="compositionally biased region" description="Gly residues" evidence="1">
    <location>
        <begin position="1188"/>
        <end position="1203"/>
    </location>
</feature>
<feature type="transmembrane region" description="Helical" evidence="2">
    <location>
        <begin position="1278"/>
        <end position="1295"/>
    </location>
</feature>